<evidence type="ECO:0000256" key="1">
    <source>
        <dbReference type="SAM" id="SignalP"/>
    </source>
</evidence>
<sequence>MFTSAASRLGAAAIATVAGLAVLAPAAQAAERAPADTAVKLTAAGYTKYLTAQGTPEAKQVLKRFLALGRGQQTVFLKDLQDRRIYQAFQGRAKGTLGKSVSGAASYNKEVRFVSKATSVVTKDKNRTATVRFTVTEQIFGIPVTSGTITVSYPTAGQGPKKLTASAKVTNLNAAVAVKGSGFSAKGNTAQNSWVAVPQVKSFGKPVQKKQQLSVDRAGFVGSLTTLR</sequence>
<reference evidence="2 3" key="2">
    <citation type="journal article" date="2023" name="ChemBioChem">
        <title>Acyltransferase Domain Exchange between Two Independent Type I Polyketide Synthases in the Same Producer Strain of Macrolide Antibiotics.</title>
        <authorList>
            <person name="Kudo F."/>
            <person name="Kishikawa K."/>
            <person name="Tsuboi K."/>
            <person name="Kido T."/>
            <person name="Usui T."/>
            <person name="Hashimoto J."/>
            <person name="Shin-Ya K."/>
            <person name="Miyanaga A."/>
            <person name="Eguchi T."/>
        </authorList>
    </citation>
    <scope>NUCLEOTIDE SEQUENCE [LARGE SCALE GENOMIC DNA]</scope>
    <source>
        <strain evidence="2 3">A-8890</strain>
    </source>
</reference>
<feature type="signal peptide" evidence="1">
    <location>
        <begin position="1"/>
        <end position="29"/>
    </location>
</feature>
<keyword evidence="3" id="KW-1185">Reference proteome</keyword>
<gene>
    <name evidence="2" type="ORF">SGFS_069840</name>
</gene>
<proteinExistence type="predicted"/>
<dbReference type="EMBL" id="AP018448">
    <property type="protein sequence ID" value="BBC35690.1"/>
    <property type="molecule type" value="Genomic_DNA"/>
</dbReference>
<dbReference type="RefSeq" id="WP_286256023.1">
    <property type="nucleotide sequence ID" value="NZ_AP018448.1"/>
</dbReference>
<keyword evidence="1" id="KW-0732">Signal</keyword>
<organism evidence="2 3">
    <name type="scientific">Streptomyces graminofaciens</name>
    <dbReference type="NCBI Taxonomy" id="68212"/>
    <lineage>
        <taxon>Bacteria</taxon>
        <taxon>Bacillati</taxon>
        <taxon>Actinomycetota</taxon>
        <taxon>Actinomycetes</taxon>
        <taxon>Kitasatosporales</taxon>
        <taxon>Streptomycetaceae</taxon>
        <taxon>Streptomyces</taxon>
    </lineage>
</organism>
<protein>
    <submittedName>
        <fullName evidence="2">Uncharacterized protein</fullName>
    </submittedName>
</protein>
<name>A0ABN5VT17_9ACTN</name>
<reference evidence="2 3" key="1">
    <citation type="journal article" date="2010" name="ChemBioChem">
        <title>Cloning and characterization of the biosynthetic gene cluster of 16-membered macrolide antibiotic FD-891: involvement of a dual functional cytochrome P450 monooxygenase catalyzing epoxidation and hydroxylation.</title>
        <authorList>
            <person name="Kudo F."/>
            <person name="Motegi A."/>
            <person name="Mizoue K."/>
            <person name="Eguchi T."/>
        </authorList>
    </citation>
    <scope>NUCLEOTIDE SEQUENCE [LARGE SCALE GENOMIC DNA]</scope>
    <source>
        <strain evidence="2 3">A-8890</strain>
    </source>
</reference>
<feature type="chain" id="PRO_5045508743" evidence="1">
    <location>
        <begin position="30"/>
        <end position="228"/>
    </location>
</feature>
<evidence type="ECO:0000313" key="3">
    <source>
        <dbReference type="Proteomes" id="UP001321542"/>
    </source>
</evidence>
<accession>A0ABN5VT17</accession>
<evidence type="ECO:0000313" key="2">
    <source>
        <dbReference type="EMBL" id="BBC35690.1"/>
    </source>
</evidence>
<dbReference type="Proteomes" id="UP001321542">
    <property type="component" value="Chromosome"/>
</dbReference>